<dbReference type="Pfam" id="PF03819">
    <property type="entry name" value="MazG"/>
    <property type="match status" value="1"/>
</dbReference>
<dbReference type="Proteomes" id="UP000886757">
    <property type="component" value="Unassembled WGS sequence"/>
</dbReference>
<dbReference type="Gene3D" id="1.10.287.1080">
    <property type="entry name" value="MazG-like"/>
    <property type="match status" value="1"/>
</dbReference>
<comment type="caution">
    <text evidence="2">The sequence shown here is derived from an EMBL/GenBank/DDBJ whole genome shotgun (WGS) entry which is preliminary data.</text>
</comment>
<dbReference type="GO" id="GO:0046081">
    <property type="term" value="P:dUTP catabolic process"/>
    <property type="evidence" value="ECO:0007669"/>
    <property type="project" value="TreeGrafter"/>
</dbReference>
<dbReference type="AlphaFoldDB" id="A0A9D1D9E0"/>
<evidence type="ECO:0000313" key="3">
    <source>
        <dbReference type="Proteomes" id="UP000886757"/>
    </source>
</evidence>
<dbReference type="GO" id="GO:0046052">
    <property type="term" value="P:UTP catabolic process"/>
    <property type="evidence" value="ECO:0007669"/>
    <property type="project" value="TreeGrafter"/>
</dbReference>
<dbReference type="GO" id="GO:0046047">
    <property type="term" value="P:TTP catabolic process"/>
    <property type="evidence" value="ECO:0007669"/>
    <property type="project" value="TreeGrafter"/>
</dbReference>
<sequence length="169" mass="19150">MNQRHESETRISEFDKFREIVARLRGRDGCPWDRAQTMESLKPCMINEMTEAVAGIDLYKATGNPENLCEELGDVLLQVVLLSQIAEEEGLFTIENVIEGISRKMIRRHPHVFGSGSSLPEEVPGQWEEIKRAEKAGKPTGWEKLEKQAFSRAALQVIENLKRSSSEIP</sequence>
<dbReference type="PANTHER" id="PTHR30522">
    <property type="entry name" value="NUCLEOSIDE TRIPHOSPHATE PYROPHOSPHOHYDROLASE"/>
    <property type="match status" value="1"/>
</dbReference>
<dbReference type="InterPro" id="IPR011551">
    <property type="entry name" value="NTP_PyrPHydrolase_MazG"/>
</dbReference>
<dbReference type="InterPro" id="IPR004518">
    <property type="entry name" value="MazG-like_dom"/>
</dbReference>
<dbReference type="PANTHER" id="PTHR30522:SF0">
    <property type="entry name" value="NUCLEOSIDE TRIPHOSPHATE PYROPHOSPHOHYDROLASE"/>
    <property type="match status" value="1"/>
</dbReference>
<organism evidence="2 3">
    <name type="scientific">Candidatus Choladousia intestinavium</name>
    <dbReference type="NCBI Taxonomy" id="2840727"/>
    <lineage>
        <taxon>Bacteria</taxon>
        <taxon>Bacillati</taxon>
        <taxon>Bacillota</taxon>
        <taxon>Clostridia</taxon>
        <taxon>Lachnospirales</taxon>
        <taxon>Lachnospiraceae</taxon>
        <taxon>Lachnospiraceae incertae sedis</taxon>
        <taxon>Candidatus Choladousia</taxon>
    </lineage>
</organism>
<dbReference type="CDD" id="cd11528">
    <property type="entry name" value="NTP-PPase_MazG_Nterm"/>
    <property type="match status" value="1"/>
</dbReference>
<reference evidence="2" key="1">
    <citation type="submission" date="2020-10" db="EMBL/GenBank/DDBJ databases">
        <authorList>
            <person name="Gilroy R."/>
        </authorList>
    </citation>
    <scope>NUCLEOTIDE SEQUENCE</scope>
    <source>
        <strain evidence="2">ChiSjej4B22-8148</strain>
    </source>
</reference>
<proteinExistence type="predicted"/>
<dbReference type="GO" id="GO:0046076">
    <property type="term" value="P:dTTP catabolic process"/>
    <property type="evidence" value="ECO:0007669"/>
    <property type="project" value="TreeGrafter"/>
</dbReference>
<evidence type="ECO:0000313" key="2">
    <source>
        <dbReference type="EMBL" id="HIR13347.1"/>
    </source>
</evidence>
<dbReference type="EMBL" id="DVGK01000061">
    <property type="protein sequence ID" value="HIR13347.1"/>
    <property type="molecule type" value="Genomic_DNA"/>
</dbReference>
<dbReference type="InterPro" id="IPR048015">
    <property type="entry name" value="NTP-PPase_MazG-like_N"/>
</dbReference>
<dbReference type="GO" id="GO:0047429">
    <property type="term" value="F:nucleoside triphosphate diphosphatase activity"/>
    <property type="evidence" value="ECO:0007669"/>
    <property type="project" value="TreeGrafter"/>
</dbReference>
<reference evidence="2" key="2">
    <citation type="journal article" date="2021" name="PeerJ">
        <title>Extensive microbial diversity within the chicken gut microbiome revealed by metagenomics and culture.</title>
        <authorList>
            <person name="Gilroy R."/>
            <person name="Ravi A."/>
            <person name="Getino M."/>
            <person name="Pursley I."/>
            <person name="Horton D.L."/>
            <person name="Alikhan N.F."/>
            <person name="Baker D."/>
            <person name="Gharbi K."/>
            <person name="Hall N."/>
            <person name="Watson M."/>
            <person name="Adriaenssens E.M."/>
            <person name="Foster-Nyarko E."/>
            <person name="Jarju S."/>
            <person name="Secka A."/>
            <person name="Antonio M."/>
            <person name="Oren A."/>
            <person name="Chaudhuri R.R."/>
            <person name="La Ragione R."/>
            <person name="Hildebrand F."/>
            <person name="Pallen M.J."/>
        </authorList>
    </citation>
    <scope>NUCLEOTIDE SEQUENCE</scope>
    <source>
        <strain evidence="2">ChiSjej4B22-8148</strain>
    </source>
</reference>
<name>A0A9D1D9E0_9FIRM</name>
<dbReference type="GO" id="GO:0046061">
    <property type="term" value="P:dATP catabolic process"/>
    <property type="evidence" value="ECO:0007669"/>
    <property type="project" value="TreeGrafter"/>
</dbReference>
<gene>
    <name evidence="2" type="ORF">IAB31_05420</name>
</gene>
<dbReference type="GO" id="GO:0006203">
    <property type="term" value="P:dGTP catabolic process"/>
    <property type="evidence" value="ECO:0007669"/>
    <property type="project" value="TreeGrafter"/>
</dbReference>
<dbReference type="SUPFAM" id="SSF101386">
    <property type="entry name" value="all-alpha NTP pyrophosphatases"/>
    <property type="match status" value="1"/>
</dbReference>
<protein>
    <submittedName>
        <fullName evidence="2">Nucleotide pyrophosphohydrolase</fullName>
    </submittedName>
</protein>
<evidence type="ECO:0000259" key="1">
    <source>
        <dbReference type="Pfam" id="PF03819"/>
    </source>
</evidence>
<accession>A0A9D1D9E0</accession>
<feature type="domain" description="NTP pyrophosphohydrolase MazG-like" evidence="1">
    <location>
        <begin position="36"/>
        <end position="113"/>
    </location>
</feature>